<evidence type="ECO:0000313" key="2">
    <source>
        <dbReference type="Proteomes" id="UP000741360"/>
    </source>
</evidence>
<comment type="caution">
    <text evidence="1">The sequence shown here is derived from an EMBL/GenBank/DDBJ whole genome shotgun (WGS) entry which is preliminary data.</text>
</comment>
<reference evidence="1" key="1">
    <citation type="submission" date="2020-07" db="EMBL/GenBank/DDBJ databases">
        <title>Huge and variable diversity of episymbiotic CPR bacteria and DPANN archaea in groundwater ecosystems.</title>
        <authorList>
            <person name="He C.Y."/>
            <person name="Keren R."/>
            <person name="Whittaker M."/>
            <person name="Farag I.F."/>
            <person name="Doudna J."/>
            <person name="Cate J.H.D."/>
            <person name="Banfield J.F."/>
        </authorList>
    </citation>
    <scope>NUCLEOTIDE SEQUENCE</scope>
    <source>
        <strain evidence="1">NC_groundwater_717_Ag_S-0.2um_59_8</strain>
    </source>
</reference>
<proteinExistence type="predicted"/>
<organism evidence="1 2">
    <name type="scientific">Tectimicrobiota bacterium</name>
    <dbReference type="NCBI Taxonomy" id="2528274"/>
    <lineage>
        <taxon>Bacteria</taxon>
        <taxon>Pseudomonadati</taxon>
        <taxon>Nitrospinota/Tectimicrobiota group</taxon>
        <taxon>Candidatus Tectimicrobiota</taxon>
    </lineage>
</organism>
<sequence>MRTVAAVIGGGVCDQETTLLAEKVGEQLAERGVVLVCGGLGGVMEAAARGAKRAGGTTVGILPGFSAQEANPYIDIPIVTGLSHARNAIVVRSAKVVIALPGEYGTLSEIALALKMRIPVIALNAWYSQEGVIHAKTPEEAIQKALKSIPGLADGNR</sequence>
<dbReference type="NCBIfam" id="TIGR00725">
    <property type="entry name" value="TIGR00725 family protein"/>
    <property type="match status" value="1"/>
</dbReference>
<name>A0A932GP65_UNCTE</name>
<dbReference type="SUPFAM" id="SSF102405">
    <property type="entry name" value="MCP/YpsA-like"/>
    <property type="match status" value="1"/>
</dbReference>
<dbReference type="InterPro" id="IPR052341">
    <property type="entry name" value="LOG_family_nucleotidases"/>
</dbReference>
<dbReference type="InterPro" id="IPR005268">
    <property type="entry name" value="CHP00725"/>
</dbReference>
<dbReference type="GO" id="GO:0005829">
    <property type="term" value="C:cytosol"/>
    <property type="evidence" value="ECO:0007669"/>
    <property type="project" value="TreeGrafter"/>
</dbReference>
<dbReference type="PANTHER" id="PTHR43393">
    <property type="entry name" value="CYTOKININ RIBOSIDE 5'-MONOPHOSPHATE PHOSPHORIBOHYDROLASE"/>
    <property type="match status" value="1"/>
</dbReference>
<protein>
    <submittedName>
        <fullName evidence="1">TIGR00725 family protein</fullName>
    </submittedName>
</protein>
<dbReference type="Pfam" id="PF18306">
    <property type="entry name" value="LDcluster4"/>
    <property type="match status" value="1"/>
</dbReference>
<dbReference type="PANTHER" id="PTHR43393:SF3">
    <property type="entry name" value="LYSINE DECARBOXYLASE-LIKE PROTEIN"/>
    <property type="match status" value="1"/>
</dbReference>
<gene>
    <name evidence="1" type="ORF">HYY65_05645</name>
</gene>
<evidence type="ECO:0000313" key="1">
    <source>
        <dbReference type="EMBL" id="MBI3014539.1"/>
    </source>
</evidence>
<dbReference type="InterPro" id="IPR041164">
    <property type="entry name" value="LDcluster4"/>
</dbReference>
<dbReference type="EMBL" id="JACPSX010000102">
    <property type="protein sequence ID" value="MBI3014539.1"/>
    <property type="molecule type" value="Genomic_DNA"/>
</dbReference>
<dbReference type="AlphaFoldDB" id="A0A932GP65"/>
<dbReference type="Gene3D" id="3.40.50.450">
    <property type="match status" value="1"/>
</dbReference>
<dbReference type="Proteomes" id="UP000741360">
    <property type="component" value="Unassembled WGS sequence"/>
</dbReference>
<accession>A0A932GP65</accession>